<sequence>MTQCKYYVPQVDETDCGVAALAMILKAYGSTIPLERLRQLAGTSIQGTTAFGLVETAKQFNFTVQAIQADESLFELDELTFPFIVHVIKNGELPHYYVVTGCQADLILIADPDPGVKSIAMARERFLTEWTGVCLLMAPNQNYAPVIETKRSLLKLFGLLKDQRHQIFTATFYSAFVTLLGIGTAELTQTIIDQAVHLTNYNFLMLIAGAMIITQLANALLSFGRELVVVKLNQQLAQKINLDYIKHVLSLPLNFFQTRKTGEIFSRFDDTGKIVDALAGTSISIFLDLVTALAFGVVLFTKSSGILAIACLIVPLLAGIILGFAKRYNRLLHQELEADAKLTANLIDSLRGIETIKALTLENNTYQQIDTKYQAVLTAGFKFARLELWQQSLKTLFQNLLSTFALIYGATLVMKHQLSVGELMACSTLLTYFMTTLQNLVGLQPKLQNAQVANNRLNEVLLVKPEPTAKITDLTTPFQQLQLQNVGFSHPRQDALLKSLNLTITRGEKIALVGPSGAGKSTFAKLLTNFYQPTEGQILLNQQNTINIDNQALRQLIHYLPQTPALFAGTILENLTMPYATKPSTDQIIWACQMAAIHDEIMALPAGYETILDEQATILSGGQKQRLAIARSLLSPAPVLILDESTSNLDPLTEAKITNNLLSLTDRTIIFIAHRLAVAKKAERILVFANGTIVEQGSHTTLMAQKSLYHDLVTA</sequence>
<keyword evidence="4" id="KW-0645">Protease</keyword>
<dbReference type="PROSITE" id="PS50990">
    <property type="entry name" value="PEPTIDASE_C39"/>
    <property type="match status" value="1"/>
</dbReference>
<proteinExistence type="predicted"/>
<dbReference type="PATRIC" id="fig|148604.4.peg.104"/>
<dbReference type="GO" id="GO:0015421">
    <property type="term" value="F:ABC-type oligopeptide transporter activity"/>
    <property type="evidence" value="ECO:0007669"/>
    <property type="project" value="TreeGrafter"/>
</dbReference>
<name>A0A0R2H682_9LACO</name>
<dbReference type="Pfam" id="PF00005">
    <property type="entry name" value="ABC_tran"/>
    <property type="match status" value="1"/>
</dbReference>
<keyword evidence="10" id="KW-1278">Translocase</keyword>
<dbReference type="SUPFAM" id="SSF90123">
    <property type="entry name" value="ABC transporter transmembrane region"/>
    <property type="match status" value="1"/>
</dbReference>
<dbReference type="Proteomes" id="UP000051639">
    <property type="component" value="Unassembled WGS sequence"/>
</dbReference>
<feature type="transmembrane region" description="Helical" evidence="13">
    <location>
        <begin position="306"/>
        <end position="325"/>
    </location>
</feature>
<dbReference type="PANTHER" id="PTHR43394">
    <property type="entry name" value="ATP-DEPENDENT PERMEASE MDL1, MITOCHONDRIAL"/>
    <property type="match status" value="1"/>
</dbReference>
<dbReference type="Gene3D" id="3.90.70.10">
    <property type="entry name" value="Cysteine proteinases"/>
    <property type="match status" value="1"/>
</dbReference>
<dbReference type="SMART" id="SM00382">
    <property type="entry name" value="AAA"/>
    <property type="match status" value="1"/>
</dbReference>
<dbReference type="CDD" id="cd02418">
    <property type="entry name" value="Peptidase_C39B"/>
    <property type="match status" value="1"/>
</dbReference>
<evidence type="ECO:0000259" key="16">
    <source>
        <dbReference type="PROSITE" id="PS50990"/>
    </source>
</evidence>
<dbReference type="InterPro" id="IPR039421">
    <property type="entry name" value="Type_1_exporter"/>
</dbReference>
<evidence type="ECO:0000256" key="13">
    <source>
        <dbReference type="SAM" id="Phobius"/>
    </source>
</evidence>
<keyword evidence="5 13" id="KW-0812">Transmembrane</keyword>
<evidence type="ECO:0000256" key="5">
    <source>
        <dbReference type="ARBA" id="ARBA00022692"/>
    </source>
</evidence>
<keyword evidence="3" id="KW-1003">Cell membrane</keyword>
<dbReference type="AlphaFoldDB" id="A0A0R2H682"/>
<dbReference type="InterPro" id="IPR017871">
    <property type="entry name" value="ABC_transporter-like_CS"/>
</dbReference>
<dbReference type="Gene3D" id="3.40.50.300">
    <property type="entry name" value="P-loop containing nucleotide triphosphate hydrolases"/>
    <property type="match status" value="1"/>
</dbReference>
<evidence type="ECO:0000256" key="3">
    <source>
        <dbReference type="ARBA" id="ARBA00022475"/>
    </source>
</evidence>
<dbReference type="GO" id="GO:0016887">
    <property type="term" value="F:ATP hydrolysis activity"/>
    <property type="evidence" value="ECO:0007669"/>
    <property type="project" value="InterPro"/>
</dbReference>
<evidence type="ECO:0000256" key="7">
    <source>
        <dbReference type="ARBA" id="ARBA00022801"/>
    </source>
</evidence>
<keyword evidence="6" id="KW-0547">Nucleotide-binding</keyword>
<dbReference type="RefSeq" id="WP_056993607.1">
    <property type="nucleotide sequence ID" value="NZ_JQBA01000001.1"/>
</dbReference>
<dbReference type="PANTHER" id="PTHR43394:SF1">
    <property type="entry name" value="ATP-BINDING CASSETTE SUB-FAMILY B MEMBER 10, MITOCHONDRIAL"/>
    <property type="match status" value="1"/>
</dbReference>
<comment type="caution">
    <text evidence="17">The sequence shown here is derived from an EMBL/GenBank/DDBJ whole genome shotgun (WGS) entry which is preliminary data.</text>
</comment>
<keyword evidence="8" id="KW-0788">Thiol protease</keyword>
<dbReference type="NCBIfam" id="TIGR01193">
    <property type="entry name" value="bacteriocin_ABC"/>
    <property type="match status" value="1"/>
</dbReference>
<dbReference type="CDD" id="cd18570">
    <property type="entry name" value="ABC_6TM_PCAT1_LagD_like"/>
    <property type="match status" value="1"/>
</dbReference>
<dbReference type="InterPro" id="IPR036640">
    <property type="entry name" value="ABC1_TM_sf"/>
</dbReference>
<dbReference type="InterPro" id="IPR011527">
    <property type="entry name" value="ABC1_TM_dom"/>
</dbReference>
<dbReference type="GO" id="GO:0008234">
    <property type="term" value="F:cysteine-type peptidase activity"/>
    <property type="evidence" value="ECO:0007669"/>
    <property type="project" value="UniProtKB-KW"/>
</dbReference>
<reference evidence="17 18" key="1">
    <citation type="journal article" date="2015" name="Genome Announc.">
        <title>Expanding the biotechnology potential of lactobacilli through comparative genomics of 213 strains and associated genera.</title>
        <authorList>
            <person name="Sun Z."/>
            <person name="Harris H.M."/>
            <person name="McCann A."/>
            <person name="Guo C."/>
            <person name="Argimon S."/>
            <person name="Zhang W."/>
            <person name="Yang X."/>
            <person name="Jeffery I.B."/>
            <person name="Cooney J.C."/>
            <person name="Kagawa T.F."/>
            <person name="Liu W."/>
            <person name="Song Y."/>
            <person name="Salvetti E."/>
            <person name="Wrobel A."/>
            <person name="Rasinkangas P."/>
            <person name="Parkhill J."/>
            <person name="Rea M.C."/>
            <person name="O'Sullivan O."/>
            <person name="Ritari J."/>
            <person name="Douillard F.P."/>
            <person name="Paul Ross R."/>
            <person name="Yang R."/>
            <person name="Briner A.E."/>
            <person name="Felis G.E."/>
            <person name="de Vos W.M."/>
            <person name="Barrangou R."/>
            <person name="Klaenhammer T.R."/>
            <person name="Caufield P.W."/>
            <person name="Cui Y."/>
            <person name="Zhang H."/>
            <person name="O'Toole P.W."/>
        </authorList>
    </citation>
    <scope>NUCLEOTIDE SEQUENCE [LARGE SCALE GENOMIC DNA]</scope>
    <source>
        <strain evidence="17 18">DSM 14792</strain>
    </source>
</reference>
<keyword evidence="7" id="KW-0378">Hydrolase</keyword>
<dbReference type="FunFam" id="3.40.50.300:FF:000299">
    <property type="entry name" value="ABC transporter ATP-binding protein/permease"/>
    <property type="match status" value="1"/>
</dbReference>
<feature type="transmembrane region" description="Helical" evidence="13">
    <location>
        <begin position="165"/>
        <end position="183"/>
    </location>
</feature>
<evidence type="ECO:0000256" key="9">
    <source>
        <dbReference type="ARBA" id="ARBA00022840"/>
    </source>
</evidence>
<evidence type="ECO:0000313" key="17">
    <source>
        <dbReference type="EMBL" id="KRN45628.1"/>
    </source>
</evidence>
<feature type="transmembrane region" description="Helical" evidence="13">
    <location>
        <begin position="277"/>
        <end position="300"/>
    </location>
</feature>
<comment type="subcellular location">
    <subcellularLocation>
        <location evidence="1">Cell membrane</location>
        <topology evidence="1">Multi-pass membrane protein</topology>
    </subcellularLocation>
</comment>
<evidence type="ECO:0000256" key="10">
    <source>
        <dbReference type="ARBA" id="ARBA00022967"/>
    </source>
</evidence>
<dbReference type="InterPro" id="IPR003593">
    <property type="entry name" value="AAA+_ATPase"/>
</dbReference>
<evidence type="ECO:0000256" key="12">
    <source>
        <dbReference type="ARBA" id="ARBA00023136"/>
    </source>
</evidence>
<dbReference type="PROSITE" id="PS00211">
    <property type="entry name" value="ABC_TRANSPORTER_1"/>
    <property type="match status" value="1"/>
</dbReference>
<dbReference type="PROSITE" id="PS50893">
    <property type="entry name" value="ABC_TRANSPORTER_2"/>
    <property type="match status" value="1"/>
</dbReference>
<dbReference type="EMBL" id="JQBA01000001">
    <property type="protein sequence ID" value="KRN45628.1"/>
    <property type="molecule type" value="Genomic_DNA"/>
</dbReference>
<feature type="domain" description="ABC transmembrane type-1" evidence="15">
    <location>
        <begin position="168"/>
        <end position="449"/>
    </location>
</feature>
<evidence type="ECO:0000313" key="18">
    <source>
        <dbReference type="Proteomes" id="UP000051639"/>
    </source>
</evidence>
<evidence type="ECO:0000256" key="4">
    <source>
        <dbReference type="ARBA" id="ARBA00022670"/>
    </source>
</evidence>
<keyword evidence="12 13" id="KW-0472">Membrane</keyword>
<dbReference type="GO" id="GO:0043214">
    <property type="term" value="F:ABC-type bacteriocin transporter activity"/>
    <property type="evidence" value="ECO:0007669"/>
    <property type="project" value="InterPro"/>
</dbReference>
<dbReference type="Gene3D" id="1.20.1560.10">
    <property type="entry name" value="ABC transporter type 1, transmembrane domain"/>
    <property type="match status" value="1"/>
</dbReference>
<dbReference type="eggNOG" id="COG2274">
    <property type="taxonomic scope" value="Bacteria"/>
</dbReference>
<dbReference type="Pfam" id="PF00664">
    <property type="entry name" value="ABC_membrane"/>
    <property type="match status" value="1"/>
</dbReference>
<dbReference type="GO" id="GO:0005524">
    <property type="term" value="F:ATP binding"/>
    <property type="evidence" value="ECO:0007669"/>
    <property type="project" value="UniProtKB-KW"/>
</dbReference>
<dbReference type="GO" id="GO:0005886">
    <property type="term" value="C:plasma membrane"/>
    <property type="evidence" value="ECO:0007669"/>
    <property type="project" value="UniProtKB-SubCell"/>
</dbReference>
<keyword evidence="11 13" id="KW-1133">Transmembrane helix</keyword>
<accession>A0A0R2H682</accession>
<keyword evidence="2" id="KW-0813">Transport</keyword>
<gene>
    <name evidence="17" type="ORF">IV41_GL000105</name>
</gene>
<feature type="transmembrane region" description="Helical" evidence="13">
    <location>
        <begin position="203"/>
        <end position="223"/>
    </location>
</feature>
<dbReference type="InterPro" id="IPR003439">
    <property type="entry name" value="ABC_transporter-like_ATP-bd"/>
</dbReference>
<evidence type="ECO:0000259" key="14">
    <source>
        <dbReference type="PROSITE" id="PS50893"/>
    </source>
</evidence>
<feature type="transmembrane region" description="Helical" evidence="13">
    <location>
        <begin position="395"/>
        <end position="414"/>
    </location>
</feature>
<dbReference type="GO" id="GO:0006508">
    <property type="term" value="P:proteolysis"/>
    <property type="evidence" value="ECO:0007669"/>
    <property type="project" value="UniProtKB-KW"/>
</dbReference>
<dbReference type="STRING" id="1203076.GCA_000312405_01295"/>
<evidence type="ECO:0000256" key="11">
    <source>
        <dbReference type="ARBA" id="ARBA00022989"/>
    </source>
</evidence>
<dbReference type="InterPro" id="IPR027417">
    <property type="entry name" value="P-loop_NTPase"/>
</dbReference>
<protein>
    <submittedName>
        <fullName evidence="17">Abc-transporter</fullName>
    </submittedName>
</protein>
<evidence type="ECO:0000256" key="2">
    <source>
        <dbReference type="ARBA" id="ARBA00022448"/>
    </source>
</evidence>
<evidence type="ECO:0000256" key="8">
    <source>
        <dbReference type="ARBA" id="ARBA00022807"/>
    </source>
</evidence>
<evidence type="ECO:0000256" key="6">
    <source>
        <dbReference type="ARBA" id="ARBA00022741"/>
    </source>
</evidence>
<keyword evidence="9" id="KW-0067">ATP-binding</keyword>
<dbReference type="PROSITE" id="PS50929">
    <property type="entry name" value="ABC_TM1F"/>
    <property type="match status" value="1"/>
</dbReference>
<dbReference type="InterPro" id="IPR005074">
    <property type="entry name" value="Peptidase_C39"/>
</dbReference>
<organism evidence="17 18">
    <name type="scientific">Limosilactobacillus ingluviei</name>
    <dbReference type="NCBI Taxonomy" id="148604"/>
    <lineage>
        <taxon>Bacteria</taxon>
        <taxon>Bacillati</taxon>
        <taxon>Bacillota</taxon>
        <taxon>Bacilli</taxon>
        <taxon>Lactobacillales</taxon>
        <taxon>Lactobacillaceae</taxon>
        <taxon>Limosilactobacillus</taxon>
    </lineage>
</organism>
<feature type="domain" description="Peptidase C39" evidence="16">
    <location>
        <begin position="10"/>
        <end position="137"/>
    </location>
</feature>
<keyword evidence="18" id="KW-1185">Reference proteome</keyword>
<dbReference type="InterPro" id="IPR005897">
    <property type="entry name" value="Pept_C39_ABC_bacteriocin"/>
</dbReference>
<dbReference type="Pfam" id="PF03412">
    <property type="entry name" value="Peptidase_C39"/>
    <property type="match status" value="1"/>
</dbReference>
<evidence type="ECO:0000256" key="1">
    <source>
        <dbReference type="ARBA" id="ARBA00004651"/>
    </source>
</evidence>
<dbReference type="SUPFAM" id="SSF52540">
    <property type="entry name" value="P-loop containing nucleoside triphosphate hydrolases"/>
    <property type="match status" value="1"/>
</dbReference>
<evidence type="ECO:0000259" key="15">
    <source>
        <dbReference type="PROSITE" id="PS50929"/>
    </source>
</evidence>
<feature type="domain" description="ABC transporter" evidence="14">
    <location>
        <begin position="481"/>
        <end position="715"/>
    </location>
</feature>